<dbReference type="Gene3D" id="2.40.70.10">
    <property type="entry name" value="Acid Proteases"/>
    <property type="match status" value="1"/>
</dbReference>
<keyword evidence="1" id="KW-0863">Zinc-finger</keyword>
<evidence type="ECO:0000313" key="4">
    <source>
        <dbReference type="Proteomes" id="UP001235939"/>
    </source>
</evidence>
<evidence type="ECO:0000256" key="1">
    <source>
        <dbReference type="PROSITE-ProRule" id="PRU00047"/>
    </source>
</evidence>
<dbReference type="EMBL" id="CP092881">
    <property type="protein sequence ID" value="UYV80742.1"/>
    <property type="molecule type" value="Genomic_DNA"/>
</dbReference>
<sequence>MDKYLASIDEEIAAGDLQNLKLIHEDISEIKTETKNLFDELLEQEEVDEEKEFEGYETIQDKMKKLEIKLRRALEGNQSTADTKQAKGLETVILPKFELPHFYGDANSWFNFKEVFGMTIDQNPGLSDLQKLQYLGSAVKGEAARLIRGFPISSASYRQAWDTLVFRYDNQRELAYAQLNKIFKIKQMKYPSAKALRELLDTCNESVRNLGSLGLQRNELVDIILVQFLRNRIDEDMKRQWELTQDERSFPCYEDFILFLERQARSLPQGSKEYQRKENEIQKDYANVHIAIDTNAQICIACKAGHRIYNCTTFSTMPIEQKWEFVKQHKMCYNCLKRGHTGKNCYQGPCKKCNKRHHTLLHKLGTEVTKTQKDAKLQNFTPVGEINNTSVEQGSETINQVLLATAQIIVEGENGTQLICRALMDSGSQVSLITKEICEKLGLKGETSRRSLRGIGNNPVQVSTTSVDLTFRSIYRSEIYETNALVMEVLTTEIPNFKLAEPTWIMQRGLELADPLFHISAPIDIILGADMYAYLMQGEKKMLGRNQPIAVNSKLGWILMGKVDSSLSSSYKGGPCSLAVQTTSDGQTILVQLAMIMVRGFIKIYQACQKRYQENIYLPPLHIKLGLIKSFDKAMDRNASGFAYLKQKCSSSISDAKIKEGIFVGPQIRELLQDDNLGAVSDDHGERFHQDISSMSEAVPRVNLQIPYHKFADFDKLQNIGIRRRNSSFT</sequence>
<dbReference type="InterPro" id="IPR005312">
    <property type="entry name" value="DUF1759"/>
</dbReference>
<dbReference type="PROSITE" id="PS50158">
    <property type="entry name" value="ZF_CCHC"/>
    <property type="match status" value="1"/>
</dbReference>
<feature type="domain" description="CCHC-type" evidence="2">
    <location>
        <begin position="332"/>
        <end position="345"/>
    </location>
</feature>
<accession>A0ABY6LHT8</accession>
<keyword evidence="1" id="KW-0479">Metal-binding</keyword>
<keyword evidence="4" id="KW-1185">Reference proteome</keyword>
<gene>
    <name evidence="3" type="ORF">LAZ67_19001575</name>
</gene>
<dbReference type="InterPro" id="IPR021109">
    <property type="entry name" value="Peptidase_aspartic_dom_sf"/>
</dbReference>
<reference evidence="3 4" key="1">
    <citation type="submission" date="2022-01" db="EMBL/GenBank/DDBJ databases">
        <title>A chromosomal length assembly of Cordylochernes scorpioides.</title>
        <authorList>
            <person name="Zeh D."/>
            <person name="Zeh J."/>
        </authorList>
    </citation>
    <scope>NUCLEOTIDE SEQUENCE [LARGE SCALE GENOMIC DNA]</scope>
    <source>
        <strain evidence="3">IN4F17</strain>
        <tissue evidence="3">Whole Body</tissue>
    </source>
</reference>
<dbReference type="CDD" id="cd00303">
    <property type="entry name" value="retropepsin_like"/>
    <property type="match status" value="1"/>
</dbReference>
<evidence type="ECO:0000259" key="2">
    <source>
        <dbReference type="PROSITE" id="PS50158"/>
    </source>
</evidence>
<dbReference type="Pfam" id="PF03564">
    <property type="entry name" value="DUF1759"/>
    <property type="match status" value="1"/>
</dbReference>
<dbReference type="PANTHER" id="PTHR47331:SF5">
    <property type="entry name" value="RIBONUCLEASE H"/>
    <property type="match status" value="1"/>
</dbReference>
<protein>
    <recommendedName>
        <fullName evidence="2">CCHC-type domain-containing protein</fullName>
    </recommendedName>
</protein>
<dbReference type="PANTHER" id="PTHR47331">
    <property type="entry name" value="PHD-TYPE DOMAIN-CONTAINING PROTEIN"/>
    <property type="match status" value="1"/>
</dbReference>
<name>A0ABY6LHT8_9ARAC</name>
<proteinExistence type="predicted"/>
<evidence type="ECO:0000313" key="3">
    <source>
        <dbReference type="EMBL" id="UYV80742.1"/>
    </source>
</evidence>
<organism evidence="3 4">
    <name type="scientific">Cordylochernes scorpioides</name>
    <dbReference type="NCBI Taxonomy" id="51811"/>
    <lineage>
        <taxon>Eukaryota</taxon>
        <taxon>Metazoa</taxon>
        <taxon>Ecdysozoa</taxon>
        <taxon>Arthropoda</taxon>
        <taxon>Chelicerata</taxon>
        <taxon>Arachnida</taxon>
        <taxon>Pseudoscorpiones</taxon>
        <taxon>Cheliferoidea</taxon>
        <taxon>Chernetidae</taxon>
        <taxon>Cordylochernes</taxon>
    </lineage>
</organism>
<keyword evidence="1" id="KW-0862">Zinc</keyword>
<dbReference type="InterPro" id="IPR001878">
    <property type="entry name" value="Znf_CCHC"/>
</dbReference>
<dbReference type="Proteomes" id="UP001235939">
    <property type="component" value="Chromosome 19"/>
</dbReference>